<dbReference type="Proteomes" id="UP000234483">
    <property type="component" value="Unassembled WGS sequence"/>
</dbReference>
<dbReference type="EMBL" id="PJRQ01000042">
    <property type="protein sequence ID" value="PLR08296.1"/>
    <property type="molecule type" value="Genomic_DNA"/>
</dbReference>
<name>A0A2N5CNN6_9CAUL</name>
<dbReference type="InterPro" id="IPR014917">
    <property type="entry name" value="DUF1800"/>
</dbReference>
<proteinExistence type="predicted"/>
<dbReference type="PANTHER" id="PTHR43737:SF1">
    <property type="entry name" value="DUF1501 DOMAIN-CONTAINING PROTEIN"/>
    <property type="match status" value="1"/>
</dbReference>
<comment type="caution">
    <text evidence="2">The sequence shown here is derived from an EMBL/GenBank/DDBJ whole genome shotgun (WGS) entry which is preliminary data.</text>
</comment>
<sequence>MIGDFCVMRIKLLASGAGIGLALLLSACGGGGGGGGGGSSAPQGGGTTPTTPPAPVVISAAEASRLAKQASFGPTPELIDQIVAAKSASAWVDQQLALSSSSYADIAGKAVPTNYCTAQSLTGTDLSNCNRDNFGALPMAMRFYSNAMGKDDQLRQRTAFALSQIVVASDLEVHTTAGLATFNQILLGNAFGNYKDILREVTLNPFMGNFLDMVDSNKSAPNENYARELMQLFSVGTVMLNMDGTPKTGADGAVIATYSNAEVKEVARALTGWTYARLDGAAISDYVKVDYTRPMIVNAARFDTGAKTFLNVTIPAGATQQQNVDTVVDTVFNHPNTAPFVSKRLIQQLTLANPSPAYVARVSAVFADNGSGVRGDMKAVIKAILVDAEARGSAATPGKVKEPVLFLTGLARGMGLKSDGYAFYYRDNGLGQMPFRAPSVFNFYPYDFPLPLGSGEFSPASKLMTTSTMVARHNLAWDWTMGGESTRAEFKTQPTIAGSVPVELPWAQWEALAADEAKMLERIDLVFLNGTMTSAQRAALSSAMAAVKNTDPAIQARKRAQVALYIVASSPHFQVDR</sequence>
<feature type="region of interest" description="Disordered" evidence="1">
    <location>
        <begin position="35"/>
        <end position="55"/>
    </location>
</feature>
<dbReference type="Pfam" id="PF08811">
    <property type="entry name" value="DUF1800"/>
    <property type="match status" value="1"/>
</dbReference>
<gene>
    <name evidence="2" type="ORF">CFHF_20810</name>
</gene>
<feature type="compositionally biased region" description="Gly residues" evidence="1">
    <location>
        <begin position="35"/>
        <end position="47"/>
    </location>
</feature>
<evidence type="ECO:0000313" key="3">
    <source>
        <dbReference type="Proteomes" id="UP000234483"/>
    </source>
</evidence>
<evidence type="ECO:0000256" key="1">
    <source>
        <dbReference type="SAM" id="MobiDB-lite"/>
    </source>
</evidence>
<dbReference type="PANTHER" id="PTHR43737">
    <property type="entry name" value="BLL7424 PROTEIN"/>
    <property type="match status" value="1"/>
</dbReference>
<evidence type="ECO:0000313" key="2">
    <source>
        <dbReference type="EMBL" id="PLR08296.1"/>
    </source>
</evidence>
<organism evidence="2 3">
    <name type="scientific">Caulobacter flavus</name>
    <dbReference type="NCBI Taxonomy" id="1679497"/>
    <lineage>
        <taxon>Bacteria</taxon>
        <taxon>Pseudomonadati</taxon>
        <taxon>Pseudomonadota</taxon>
        <taxon>Alphaproteobacteria</taxon>
        <taxon>Caulobacterales</taxon>
        <taxon>Caulobacteraceae</taxon>
        <taxon>Caulobacter</taxon>
    </lineage>
</organism>
<accession>A0A2N5CNN6</accession>
<protein>
    <submittedName>
        <fullName evidence="2">DUF1800 domain-containing protein</fullName>
    </submittedName>
</protein>
<reference evidence="2 3" key="1">
    <citation type="submission" date="2017-12" db="EMBL/GenBank/DDBJ databases">
        <title>The genome sequence of Caulobacter flavus CGMCC1 15093.</title>
        <authorList>
            <person name="Gao J."/>
            <person name="Mao X."/>
            <person name="Sun J."/>
        </authorList>
    </citation>
    <scope>NUCLEOTIDE SEQUENCE [LARGE SCALE GENOMIC DNA]</scope>
    <source>
        <strain evidence="2 3">CGMCC1 15093</strain>
    </source>
</reference>
<dbReference type="AlphaFoldDB" id="A0A2N5CNN6"/>